<sequence>MNRKAIIAVVALLIANNSVRANDTDGVVLRYGETISAGYGSDNQILTPYVTFPANRIKAFADRGCSVSAVRIGLAKAAANVTVYLKHYATDRRPFYSQKVGSLEAGWNTVELSSPQTLTAGPLSVGYKATFAEAGGAAYDSYVSAQADTVFVNTSSRWTTIEGSFCIQPVLSGDNLPANYVVVDALPMDTYTYDTVPAMRCLVRNVGTNRVESVDYSISNGNGNRLSTTAATSLDVNATDTLDLRIAAGDMFSASSPLTTTVGINNYDLSVDKVNADDSGVSKDAGDVVAFTFERRDPRYMRRIVMEDFTGNWCKFCVAGIEELRYMKNGYEHPEESVPISIHVPTDPLALADNEYSYAPLLNKCEGFPTVFCNRLSDYTTTQPYGMVRRAARAIQAVAGTIGLDGKAQFNADSTAIDVTTSLISAEDIASPDYRISFVLLEDSIDGQQYNGYSGGESGSFLGWENLPQVVNMKYDDVARGVYNSFNGKSYTDNAIAAGKAVTYSYTMDLAKCPVGNKRNIHVAALLMNANGDIVNAVNIYPTAGSATAISQIPTAKPSPSERLQVFTADGRRVGTFASLSALMASPLRGLLIVKTADNVTKIIK</sequence>
<keyword evidence="3" id="KW-1185">Reference proteome</keyword>
<protein>
    <submittedName>
        <fullName evidence="2">Uncharacterized protein</fullName>
    </submittedName>
</protein>
<comment type="caution">
    <text evidence="2">The sequence shown here is derived from an EMBL/GenBank/DDBJ whole genome shotgun (WGS) entry which is preliminary data.</text>
</comment>
<dbReference type="InterPro" id="IPR013783">
    <property type="entry name" value="Ig-like_fold"/>
</dbReference>
<feature type="chain" id="PRO_5040250521" evidence="1">
    <location>
        <begin position="22"/>
        <end position="605"/>
    </location>
</feature>
<dbReference type="Pfam" id="PF11551">
    <property type="entry name" value="Omp28"/>
    <property type="match status" value="1"/>
</dbReference>
<name>A0A9R1C999_9BACT</name>
<dbReference type="Gene3D" id="2.60.40.10">
    <property type="entry name" value="Immunoglobulins"/>
    <property type="match status" value="1"/>
</dbReference>
<feature type="signal peptide" evidence="1">
    <location>
        <begin position="1"/>
        <end position="21"/>
    </location>
</feature>
<dbReference type="Proteomes" id="UP000825483">
    <property type="component" value="Unassembled WGS sequence"/>
</dbReference>
<evidence type="ECO:0000256" key="1">
    <source>
        <dbReference type="SAM" id="SignalP"/>
    </source>
</evidence>
<evidence type="ECO:0000313" key="3">
    <source>
        <dbReference type="Proteomes" id="UP000825483"/>
    </source>
</evidence>
<gene>
    <name evidence="2" type="ORF">PRLR5076_12320</name>
</gene>
<reference evidence="2" key="1">
    <citation type="journal article" date="2022" name="Int. J. Syst. Evol. Microbiol.">
        <title>Prevotella lacticifex sp. nov., isolated from the rumen of cows.</title>
        <authorList>
            <person name="Shinkai T."/>
            <person name="Ikeyama N."/>
            <person name="Kumagai M."/>
            <person name="Ohmori H."/>
            <person name="Sakamoto M."/>
            <person name="Ohkuma M."/>
            <person name="Mitsumori M."/>
        </authorList>
    </citation>
    <scope>NUCLEOTIDE SEQUENCE</scope>
    <source>
        <strain evidence="2">R5076</strain>
    </source>
</reference>
<dbReference type="EMBL" id="BPUB01000001">
    <property type="protein sequence ID" value="GJG58381.1"/>
    <property type="molecule type" value="Genomic_DNA"/>
</dbReference>
<dbReference type="InterPro" id="IPR021615">
    <property type="entry name" value="Omp28"/>
</dbReference>
<proteinExistence type="predicted"/>
<dbReference type="GeneID" id="72467587"/>
<organism evidence="2 3">
    <name type="scientific">Prevotella lacticifex</name>
    <dbReference type="NCBI Taxonomy" id="2854755"/>
    <lineage>
        <taxon>Bacteria</taxon>
        <taxon>Pseudomonadati</taxon>
        <taxon>Bacteroidota</taxon>
        <taxon>Bacteroidia</taxon>
        <taxon>Bacteroidales</taxon>
        <taxon>Prevotellaceae</taxon>
        <taxon>Prevotella</taxon>
    </lineage>
</organism>
<dbReference type="RefSeq" id="WP_223929313.1">
    <property type="nucleotide sequence ID" value="NZ_BPTU01000001.1"/>
</dbReference>
<accession>A0A9R1C999</accession>
<dbReference type="AlphaFoldDB" id="A0A9R1C999"/>
<keyword evidence="1" id="KW-0732">Signal</keyword>
<evidence type="ECO:0000313" key="2">
    <source>
        <dbReference type="EMBL" id="GJG58381.1"/>
    </source>
</evidence>